<evidence type="ECO:0000313" key="4">
    <source>
        <dbReference type="Proteomes" id="UP001501600"/>
    </source>
</evidence>
<feature type="transmembrane region" description="Helical" evidence="2">
    <location>
        <begin position="206"/>
        <end position="224"/>
    </location>
</feature>
<keyword evidence="4" id="KW-1185">Reference proteome</keyword>
<keyword evidence="2" id="KW-1133">Transmembrane helix</keyword>
<feature type="region of interest" description="Disordered" evidence="1">
    <location>
        <begin position="121"/>
        <end position="157"/>
    </location>
</feature>
<evidence type="ECO:0000256" key="2">
    <source>
        <dbReference type="SAM" id="Phobius"/>
    </source>
</evidence>
<feature type="transmembrane region" description="Helical" evidence="2">
    <location>
        <begin position="70"/>
        <end position="89"/>
    </location>
</feature>
<keyword evidence="2" id="KW-0472">Membrane</keyword>
<comment type="caution">
    <text evidence="3">The sequence shown here is derived from an EMBL/GenBank/DDBJ whole genome shotgun (WGS) entry which is preliminary data.</text>
</comment>
<evidence type="ECO:0008006" key="5">
    <source>
        <dbReference type="Google" id="ProtNLM"/>
    </source>
</evidence>
<reference evidence="4" key="1">
    <citation type="journal article" date="2019" name="Int. J. Syst. Evol. Microbiol.">
        <title>The Global Catalogue of Microorganisms (GCM) 10K type strain sequencing project: providing services to taxonomists for standard genome sequencing and annotation.</title>
        <authorList>
            <consortium name="The Broad Institute Genomics Platform"/>
            <consortium name="The Broad Institute Genome Sequencing Center for Infectious Disease"/>
            <person name="Wu L."/>
            <person name="Ma J."/>
        </authorList>
    </citation>
    <scope>NUCLEOTIDE SEQUENCE [LARGE SCALE GENOMIC DNA]</scope>
    <source>
        <strain evidence="4">JCM 18720</strain>
    </source>
</reference>
<protein>
    <recommendedName>
        <fullName evidence="5">DUF805 domain-containing protein</fullName>
    </recommendedName>
</protein>
<evidence type="ECO:0000256" key="1">
    <source>
        <dbReference type="SAM" id="MobiDB-lite"/>
    </source>
</evidence>
<organism evidence="3 4">
    <name type="scientific">Ferrimonas gelatinilytica</name>
    <dbReference type="NCBI Taxonomy" id="1255257"/>
    <lineage>
        <taxon>Bacteria</taxon>
        <taxon>Pseudomonadati</taxon>
        <taxon>Pseudomonadota</taxon>
        <taxon>Gammaproteobacteria</taxon>
        <taxon>Alteromonadales</taxon>
        <taxon>Ferrimonadaceae</taxon>
        <taxon>Ferrimonas</taxon>
    </lineage>
</organism>
<accession>A0ABP9RYS0</accession>
<evidence type="ECO:0000313" key="3">
    <source>
        <dbReference type="EMBL" id="GAA5188419.1"/>
    </source>
</evidence>
<dbReference type="EMBL" id="BAABLF010000005">
    <property type="protein sequence ID" value="GAA5188419.1"/>
    <property type="molecule type" value="Genomic_DNA"/>
</dbReference>
<feature type="transmembrane region" description="Helical" evidence="2">
    <location>
        <begin position="12"/>
        <end position="35"/>
    </location>
</feature>
<feature type="transmembrane region" description="Helical" evidence="2">
    <location>
        <begin position="41"/>
        <end position="58"/>
    </location>
</feature>
<dbReference type="Proteomes" id="UP001501600">
    <property type="component" value="Unassembled WGS sequence"/>
</dbReference>
<sequence length="373" mass="41260">MQTLLCLRGRDLPVRTLLIQAFSVMLIFITAGLFYGLDAQPVAVSLMALLMAGVGYCAARRRLNDAGYQLALAVASPVTWFIFALTQWGSTGASWSFGLLLLPSAVALGLALLPRKPAPTGHHGKMGYRGPALSRDATLPPRRVEPSLDGRPPAVISKPLAQESESLEFSSYREDRETGGESLSHLGSALLKRWPQQMPPWLRHRSIQLAAVMLLVLMIVWGLWPSKSQVEIAAQTEHAQMAMPQGGQVPEFQHGVEMPDTYELLLNNEGVILRWPGDPEETGLYWSLLTAKGDRQCRSAKFNSGSEYRPVKVEVWGEDNYYAFFSPLDTHRFLYDVAMRGSFQLCGYDFSLSGSMDILRANPAFAPYTRNPG</sequence>
<feature type="transmembrane region" description="Helical" evidence="2">
    <location>
        <begin position="95"/>
        <end position="113"/>
    </location>
</feature>
<gene>
    <name evidence="3" type="ORF">GCM10025772_08420</name>
</gene>
<dbReference type="RefSeq" id="WP_345315790.1">
    <property type="nucleotide sequence ID" value="NZ_BAABLF010000005.1"/>
</dbReference>
<keyword evidence="2" id="KW-0812">Transmembrane</keyword>
<proteinExistence type="predicted"/>
<name>A0ABP9RYS0_9GAMM</name>